<gene>
    <name evidence="2" type="ORF">L596_017642</name>
</gene>
<proteinExistence type="predicted"/>
<keyword evidence="3" id="KW-1185">Reference proteome</keyword>
<feature type="chain" id="PRO_5020505761" evidence="1">
    <location>
        <begin position="25"/>
        <end position="124"/>
    </location>
</feature>
<reference evidence="2 3" key="2">
    <citation type="journal article" date="2019" name="G3 (Bethesda)">
        <title>Hybrid Assembly of the Genome of the Entomopathogenic Nematode Steinernema carpocapsae Identifies the X-Chromosome.</title>
        <authorList>
            <person name="Serra L."/>
            <person name="Macchietto M."/>
            <person name="Macias-Munoz A."/>
            <person name="McGill C.J."/>
            <person name="Rodriguez I.M."/>
            <person name="Rodriguez B."/>
            <person name="Murad R."/>
            <person name="Mortazavi A."/>
        </authorList>
    </citation>
    <scope>NUCLEOTIDE SEQUENCE [LARGE SCALE GENOMIC DNA]</scope>
    <source>
        <strain evidence="2 3">ALL</strain>
    </source>
</reference>
<dbReference type="AlphaFoldDB" id="A0A4U5N2L2"/>
<evidence type="ECO:0000313" key="2">
    <source>
        <dbReference type="EMBL" id="TKR76518.1"/>
    </source>
</evidence>
<name>A0A4U5N2L2_STECR</name>
<reference evidence="2 3" key="1">
    <citation type="journal article" date="2015" name="Genome Biol.">
        <title>Comparative genomics of Steinernema reveals deeply conserved gene regulatory networks.</title>
        <authorList>
            <person name="Dillman A.R."/>
            <person name="Macchietto M."/>
            <person name="Porter C.F."/>
            <person name="Rogers A."/>
            <person name="Williams B."/>
            <person name="Antoshechkin I."/>
            <person name="Lee M.M."/>
            <person name="Goodwin Z."/>
            <person name="Lu X."/>
            <person name="Lewis E.E."/>
            <person name="Goodrich-Blair H."/>
            <person name="Stock S.P."/>
            <person name="Adams B.J."/>
            <person name="Sternberg P.W."/>
            <person name="Mortazavi A."/>
        </authorList>
    </citation>
    <scope>NUCLEOTIDE SEQUENCE [LARGE SCALE GENOMIC DNA]</scope>
    <source>
        <strain evidence="2 3">ALL</strain>
    </source>
</reference>
<evidence type="ECO:0000256" key="1">
    <source>
        <dbReference type="SAM" id="SignalP"/>
    </source>
</evidence>
<keyword evidence="1" id="KW-0732">Signal</keyword>
<organism evidence="2 3">
    <name type="scientific">Steinernema carpocapsae</name>
    <name type="common">Entomopathogenic nematode</name>
    <dbReference type="NCBI Taxonomy" id="34508"/>
    <lineage>
        <taxon>Eukaryota</taxon>
        <taxon>Metazoa</taxon>
        <taxon>Ecdysozoa</taxon>
        <taxon>Nematoda</taxon>
        <taxon>Chromadorea</taxon>
        <taxon>Rhabditida</taxon>
        <taxon>Tylenchina</taxon>
        <taxon>Panagrolaimomorpha</taxon>
        <taxon>Strongyloidoidea</taxon>
        <taxon>Steinernematidae</taxon>
        <taxon>Steinernema</taxon>
    </lineage>
</organism>
<evidence type="ECO:0000313" key="3">
    <source>
        <dbReference type="Proteomes" id="UP000298663"/>
    </source>
</evidence>
<protein>
    <submittedName>
        <fullName evidence="2">Uncharacterized protein</fullName>
    </submittedName>
</protein>
<feature type="signal peptide" evidence="1">
    <location>
        <begin position="1"/>
        <end position="24"/>
    </location>
</feature>
<sequence length="124" mass="13476">MLAVLFAWLLKTIFFNHLLEPLLTFDSVSVIFDKTDSYNYLTTATRLSTASLPLLPADVFTSPSATHVQPPISAALFTPPPRTAPGAERSMAPYLFSPKSGGVRVSCIQSTSTLLYVKYSFGGQ</sequence>
<dbReference type="EMBL" id="AZBU02000005">
    <property type="protein sequence ID" value="TKR76518.1"/>
    <property type="molecule type" value="Genomic_DNA"/>
</dbReference>
<accession>A0A4U5N2L2</accession>
<comment type="caution">
    <text evidence="2">The sequence shown here is derived from an EMBL/GenBank/DDBJ whole genome shotgun (WGS) entry which is preliminary data.</text>
</comment>
<dbReference type="Proteomes" id="UP000298663">
    <property type="component" value="Unassembled WGS sequence"/>
</dbReference>